<keyword evidence="3" id="KW-0029">Amino-acid transport</keyword>
<feature type="signal peptide" evidence="4">
    <location>
        <begin position="1"/>
        <end position="28"/>
    </location>
</feature>
<dbReference type="InterPro" id="IPR028082">
    <property type="entry name" value="Peripla_BP_I"/>
</dbReference>
<dbReference type="InterPro" id="IPR028081">
    <property type="entry name" value="Leu-bd"/>
</dbReference>
<dbReference type="Gene3D" id="3.40.50.2300">
    <property type="match status" value="2"/>
</dbReference>
<name>A0A840MWC1_9BRAD</name>
<comment type="similarity">
    <text evidence="1">Belongs to the leucine-binding protein family.</text>
</comment>
<accession>A0A840MWC1</accession>
<reference evidence="6 7" key="1">
    <citation type="submission" date="2020-08" db="EMBL/GenBank/DDBJ databases">
        <title>Genomic Encyclopedia of Type Strains, Phase IV (KMG-IV): sequencing the most valuable type-strain genomes for metagenomic binning, comparative biology and taxonomic classification.</title>
        <authorList>
            <person name="Goeker M."/>
        </authorList>
    </citation>
    <scope>NUCLEOTIDE SEQUENCE [LARGE SCALE GENOMIC DNA]</scope>
    <source>
        <strain evidence="6 7">DSM 17498</strain>
    </source>
</reference>
<evidence type="ECO:0000256" key="1">
    <source>
        <dbReference type="ARBA" id="ARBA00010062"/>
    </source>
</evidence>
<sequence>MSPVTRLAAGVLAIAGAAVFGANDAAQAQTSVKIGYAISRTGPNAGGAAVSTIPNYDLWVKEVNAAGGLKLGDKRVPIEIVQYDDRSSAEEAARALERLISQDKVDFILPPWGTGLNLAVGPILNKAGYPHLAATAVTDRAPELAKRWPNSFWLLGTSADASKTLVELLVKLRTEGKIGDTVAMASIADGFGIDLSAAARPALTAAKFKLVYDKTYPIGTQDLGPIVNEAKGLNPDVFIAFSYPPDTLGITEQSRIAGFNPKVFYTGVGTAFPLFRQKFGANAEGVMGIGGWSGDSPAIKDYLARHKAASANGAEPDRWASAVTYASLQMLQQAIERVGKIDRAAVINDLQTGTFDTVIGKIKLENNMPTKYWWVGQWQGGEFYGVGPAANEGARNAVVPKPAWKAQ</sequence>
<evidence type="ECO:0000256" key="2">
    <source>
        <dbReference type="ARBA" id="ARBA00022729"/>
    </source>
</evidence>
<organism evidence="6 7">
    <name type="scientific">Afipia massiliensis</name>
    <dbReference type="NCBI Taxonomy" id="211460"/>
    <lineage>
        <taxon>Bacteria</taxon>
        <taxon>Pseudomonadati</taxon>
        <taxon>Pseudomonadota</taxon>
        <taxon>Alphaproteobacteria</taxon>
        <taxon>Hyphomicrobiales</taxon>
        <taxon>Nitrobacteraceae</taxon>
        <taxon>Afipia</taxon>
    </lineage>
</organism>
<feature type="domain" description="Leucine-binding protein" evidence="5">
    <location>
        <begin position="31"/>
        <end position="381"/>
    </location>
</feature>
<comment type="caution">
    <text evidence="6">The sequence shown here is derived from an EMBL/GenBank/DDBJ whole genome shotgun (WGS) entry which is preliminary data.</text>
</comment>
<evidence type="ECO:0000259" key="5">
    <source>
        <dbReference type="Pfam" id="PF13458"/>
    </source>
</evidence>
<proteinExistence type="inferred from homology"/>
<keyword evidence="3" id="KW-0813">Transport</keyword>
<feature type="chain" id="PRO_5032967146" evidence="4">
    <location>
        <begin position="29"/>
        <end position="407"/>
    </location>
</feature>
<dbReference type="PANTHER" id="PTHR30483">
    <property type="entry name" value="LEUCINE-SPECIFIC-BINDING PROTEIN"/>
    <property type="match status" value="1"/>
</dbReference>
<dbReference type="SUPFAM" id="SSF53822">
    <property type="entry name" value="Periplasmic binding protein-like I"/>
    <property type="match status" value="1"/>
</dbReference>
<evidence type="ECO:0000313" key="6">
    <source>
        <dbReference type="EMBL" id="MBB5050477.1"/>
    </source>
</evidence>
<dbReference type="Pfam" id="PF13458">
    <property type="entry name" value="Peripla_BP_6"/>
    <property type="match status" value="1"/>
</dbReference>
<dbReference type="CDD" id="cd06338">
    <property type="entry name" value="PBP1_ABC_ligand_binding-like"/>
    <property type="match status" value="1"/>
</dbReference>
<dbReference type="PANTHER" id="PTHR30483:SF37">
    <property type="entry name" value="ABC TRANSPORTER SUBSTRATE-BINDING PROTEIN"/>
    <property type="match status" value="1"/>
</dbReference>
<dbReference type="EMBL" id="JACHIJ010000001">
    <property type="protein sequence ID" value="MBB5050477.1"/>
    <property type="molecule type" value="Genomic_DNA"/>
</dbReference>
<keyword evidence="2 4" id="KW-0732">Signal</keyword>
<evidence type="ECO:0000313" key="7">
    <source>
        <dbReference type="Proteomes" id="UP000521227"/>
    </source>
</evidence>
<dbReference type="Proteomes" id="UP000521227">
    <property type="component" value="Unassembled WGS sequence"/>
</dbReference>
<protein>
    <submittedName>
        <fullName evidence="6">Branched-chain amino acid transport system substrate-binding protein</fullName>
    </submittedName>
</protein>
<dbReference type="InterPro" id="IPR051010">
    <property type="entry name" value="BCAA_transport"/>
</dbReference>
<gene>
    <name evidence="6" type="ORF">HNQ36_000425</name>
</gene>
<evidence type="ECO:0000256" key="4">
    <source>
        <dbReference type="SAM" id="SignalP"/>
    </source>
</evidence>
<evidence type="ECO:0000256" key="3">
    <source>
        <dbReference type="ARBA" id="ARBA00022970"/>
    </source>
</evidence>
<dbReference type="AlphaFoldDB" id="A0A840MWC1"/>
<dbReference type="GO" id="GO:0006865">
    <property type="term" value="P:amino acid transport"/>
    <property type="evidence" value="ECO:0007669"/>
    <property type="project" value="UniProtKB-KW"/>
</dbReference>